<gene>
    <name evidence="10" type="primary">lptG</name>
    <name evidence="11" type="ORF">AZ468_11135</name>
    <name evidence="12" type="ORF">HOO69_11890</name>
    <name evidence="10" type="ORF">OPW20_19710</name>
</gene>
<dbReference type="GO" id="GO:0015920">
    <property type="term" value="P:lipopolysaccharide transport"/>
    <property type="evidence" value="ECO:0007669"/>
    <property type="project" value="TreeGrafter"/>
</dbReference>
<dbReference type="GO" id="GO:0055085">
    <property type="term" value="P:transmembrane transport"/>
    <property type="evidence" value="ECO:0007669"/>
    <property type="project" value="InterPro"/>
</dbReference>
<feature type="transmembrane region" description="Helical" evidence="9">
    <location>
        <begin position="305"/>
        <end position="325"/>
    </location>
</feature>
<evidence type="ECO:0000256" key="2">
    <source>
        <dbReference type="ARBA" id="ARBA00004651"/>
    </source>
</evidence>
<evidence type="ECO:0000256" key="3">
    <source>
        <dbReference type="ARBA" id="ARBA00007725"/>
    </source>
</evidence>
<protein>
    <submittedName>
        <fullName evidence="11">LPS export ABC transporter permease LptG</fullName>
    </submittedName>
</protein>
<dbReference type="GeneID" id="78076253"/>
<evidence type="ECO:0000256" key="4">
    <source>
        <dbReference type="ARBA" id="ARBA00022475"/>
    </source>
</evidence>
<evidence type="ECO:0000313" key="13">
    <source>
        <dbReference type="Proteomes" id="UP000094761"/>
    </source>
</evidence>
<dbReference type="Proteomes" id="UP000094761">
    <property type="component" value="Unassembled WGS sequence"/>
</dbReference>
<evidence type="ECO:0000313" key="11">
    <source>
        <dbReference type="EMBL" id="OAM99499.1"/>
    </source>
</evidence>
<evidence type="ECO:0000313" key="12">
    <source>
        <dbReference type="EMBL" id="QJY37258.1"/>
    </source>
</evidence>
<name>A0A178JD40_9VIBR</name>
<reference evidence="11 13" key="1">
    <citation type="submission" date="2016-03" db="EMBL/GenBank/DDBJ databases">
        <title>Draft genome sequence of the Vibrio tubiashii subs. europaeus.</title>
        <authorList>
            <person name="Spinard E."/>
            <person name="Dubert J."/>
            <person name="Nelson D.R."/>
            <person name="Barja J.L."/>
        </authorList>
    </citation>
    <scope>NUCLEOTIDE SEQUENCE [LARGE SCALE GENOMIC DNA]</scope>
    <source>
        <strain evidence="13">PP-638</strain>
        <strain evidence="11">PP2-638</strain>
    </source>
</reference>
<comment type="function">
    <text evidence="1">Part of the ABC transporter complex LptBFG involved in the translocation of lipopolysaccharide (LPS) from the inner membrane to the outer membrane.</text>
</comment>
<comment type="similarity">
    <text evidence="3">Belongs to the LptF/LptG family.</text>
</comment>
<sequence length="356" mass="39377">MFKILDLYIGRTIIATSSLVLATFVGLSAIIKYVEQLRKVGEGTYDLVQALLYVLLSIPRDIEMFFPMAALLGALIGLGMLASSSELVVMQAAGFSKLDIGLSVLKTAVPLMIMVTLLGQWGAPQAQKAARDLRAFATSGGAIMSVRTGVWARDANDFIFIGKVEDSKIYGMNMWRYDDDKRLESVVYAAEVEYVSDNTWMMKDVQLTEMVDEVEISKQSLAEYSWTTSLAPDKLAVVTVKPEELSLGGLYDYVTYLKASEQDPSRYELAFWRKVTQPFSIAVMMLMALSFIFGPLRSVTMGARILSGVIAGFTFYISSEFFGPLSLVYNIPPVFGAVMPSIVFLTVALLLLRRKL</sequence>
<dbReference type="EMBL" id="LUAX01000002">
    <property type="protein sequence ID" value="OAM99499.1"/>
    <property type="molecule type" value="Genomic_DNA"/>
</dbReference>
<comment type="subcellular location">
    <subcellularLocation>
        <location evidence="2">Cell membrane</location>
        <topology evidence="2">Multi-pass membrane protein</topology>
    </subcellularLocation>
</comment>
<evidence type="ECO:0000256" key="7">
    <source>
        <dbReference type="ARBA" id="ARBA00023136"/>
    </source>
</evidence>
<dbReference type="Pfam" id="PF03739">
    <property type="entry name" value="LptF_LptG"/>
    <property type="match status" value="1"/>
</dbReference>
<dbReference type="AlphaFoldDB" id="A0A178JD40"/>
<comment type="subunit">
    <text evidence="8">Component of the lipopolysaccharide transport and assembly complex. The LptBFG transporter is composed of two ATP-binding proteins (LptB) and two transmembrane proteins (LptF and LptG).</text>
</comment>
<keyword evidence="6 9" id="KW-1133">Transmembrane helix</keyword>
<keyword evidence="15" id="KW-1185">Reference proteome</keyword>
<evidence type="ECO:0000256" key="8">
    <source>
        <dbReference type="ARBA" id="ARBA00026081"/>
    </source>
</evidence>
<evidence type="ECO:0000313" key="10">
    <source>
        <dbReference type="EMBL" id="MDC5742306.1"/>
    </source>
</evidence>
<reference evidence="12 14" key="2">
    <citation type="submission" date="2020-05" db="EMBL/GenBank/DDBJ databases">
        <title>First description outside Europe of the emergent pathogen for shellfish aquaculture Vibrio europaeus.</title>
        <authorList>
            <person name="Dubert J."/>
            <person name="Rojas R."/>
        </authorList>
    </citation>
    <scope>NUCLEOTIDE SEQUENCE [LARGE SCALE GENOMIC DNA]</scope>
    <source>
        <strain evidence="12 14">NPI-1</strain>
    </source>
</reference>
<dbReference type="InterPro" id="IPR030923">
    <property type="entry name" value="LptG"/>
</dbReference>
<evidence type="ECO:0000256" key="1">
    <source>
        <dbReference type="ARBA" id="ARBA00002265"/>
    </source>
</evidence>
<evidence type="ECO:0000256" key="6">
    <source>
        <dbReference type="ARBA" id="ARBA00022989"/>
    </source>
</evidence>
<evidence type="ECO:0000313" key="14">
    <source>
        <dbReference type="Proteomes" id="UP000501443"/>
    </source>
</evidence>
<dbReference type="RefSeq" id="WP_069667466.1">
    <property type="nucleotide sequence ID" value="NZ_CP053541.1"/>
</dbReference>
<dbReference type="EMBL" id="JAPFIT010000021">
    <property type="protein sequence ID" value="MDC5742306.1"/>
    <property type="molecule type" value="Genomic_DNA"/>
</dbReference>
<feature type="transmembrane region" description="Helical" evidence="9">
    <location>
        <begin position="275"/>
        <end position="293"/>
    </location>
</feature>
<keyword evidence="7 9" id="KW-0472">Membrane</keyword>
<dbReference type="Proteomes" id="UP000501443">
    <property type="component" value="Chromosome 1"/>
</dbReference>
<dbReference type="EMBL" id="CP053541">
    <property type="protein sequence ID" value="QJY37258.1"/>
    <property type="molecule type" value="Genomic_DNA"/>
</dbReference>
<evidence type="ECO:0000256" key="9">
    <source>
        <dbReference type="SAM" id="Phobius"/>
    </source>
</evidence>
<feature type="transmembrane region" description="Helical" evidence="9">
    <location>
        <begin position="12"/>
        <end position="31"/>
    </location>
</feature>
<dbReference type="InterPro" id="IPR005495">
    <property type="entry name" value="LptG/LptF_permease"/>
</dbReference>
<reference evidence="10" key="3">
    <citation type="submission" date="2022-11" db="EMBL/GenBank/DDBJ databases">
        <title>Role of the vibriolysin VemA secreted by the emergent pathogen Vibrio europaeus in the colonization of Manila clam mucus.</title>
        <authorList>
            <person name="Martinez C."/>
            <person name="Rodriguez S."/>
            <person name="Vences A."/>
            <person name="Barja J.L."/>
            <person name="Toranzo A.E."/>
            <person name="Dubert J."/>
        </authorList>
    </citation>
    <scope>NUCLEOTIDE SEQUENCE</scope>
    <source>
        <strain evidence="10">3454</strain>
    </source>
</reference>
<evidence type="ECO:0000313" key="15">
    <source>
        <dbReference type="Proteomes" id="UP001150001"/>
    </source>
</evidence>
<feature type="transmembrane region" description="Helical" evidence="9">
    <location>
        <begin position="331"/>
        <end position="352"/>
    </location>
</feature>
<dbReference type="NCBIfam" id="TIGR04408">
    <property type="entry name" value="LptG_lptG"/>
    <property type="match status" value="1"/>
</dbReference>
<proteinExistence type="inferred from homology"/>
<dbReference type="Proteomes" id="UP001150001">
    <property type="component" value="Unassembled WGS sequence"/>
</dbReference>
<organism evidence="11 13">
    <name type="scientific">Vibrio europaeus</name>
    <dbReference type="NCBI Taxonomy" id="300876"/>
    <lineage>
        <taxon>Bacteria</taxon>
        <taxon>Pseudomonadati</taxon>
        <taxon>Pseudomonadota</taxon>
        <taxon>Gammaproteobacteria</taxon>
        <taxon>Vibrionales</taxon>
        <taxon>Vibrionaceae</taxon>
        <taxon>Vibrio</taxon>
        <taxon>Vibrio oreintalis group</taxon>
    </lineage>
</organism>
<evidence type="ECO:0000256" key="5">
    <source>
        <dbReference type="ARBA" id="ARBA00022692"/>
    </source>
</evidence>
<dbReference type="GO" id="GO:0043190">
    <property type="term" value="C:ATP-binding cassette (ABC) transporter complex"/>
    <property type="evidence" value="ECO:0007669"/>
    <property type="project" value="InterPro"/>
</dbReference>
<accession>A0A178JD40</accession>
<dbReference type="OrthoDB" id="9776227at2"/>
<keyword evidence="4" id="KW-1003">Cell membrane</keyword>
<feature type="transmembrane region" description="Helical" evidence="9">
    <location>
        <begin position="104"/>
        <end position="123"/>
    </location>
</feature>
<dbReference type="PANTHER" id="PTHR33529:SF2">
    <property type="entry name" value="LIPOPOLYSACCHARIDE EXPORT SYSTEM PERMEASE PROTEIN LPTG"/>
    <property type="match status" value="1"/>
</dbReference>
<feature type="transmembrane region" description="Helical" evidence="9">
    <location>
        <begin position="64"/>
        <end position="83"/>
    </location>
</feature>
<keyword evidence="5 9" id="KW-0812">Transmembrane</keyword>
<dbReference type="PANTHER" id="PTHR33529">
    <property type="entry name" value="SLR0882 PROTEIN-RELATED"/>
    <property type="match status" value="1"/>
</dbReference>